<dbReference type="PRINTS" id="PR01651">
    <property type="entry name" value="SECGEXPORT"/>
</dbReference>
<dbReference type="PANTHER" id="PTHR34182">
    <property type="entry name" value="PROTEIN-EXPORT MEMBRANE PROTEIN SECG"/>
    <property type="match status" value="1"/>
</dbReference>
<keyword evidence="6 10" id="KW-0653">Protein transport</keyword>
<evidence type="ECO:0000256" key="5">
    <source>
        <dbReference type="ARBA" id="ARBA00022692"/>
    </source>
</evidence>
<keyword evidence="4 10" id="KW-1003">Cell membrane</keyword>
<evidence type="ECO:0000256" key="3">
    <source>
        <dbReference type="ARBA" id="ARBA00022448"/>
    </source>
</evidence>
<evidence type="ECO:0000313" key="11">
    <source>
        <dbReference type="EMBL" id="SKA93607.1"/>
    </source>
</evidence>
<gene>
    <name evidence="11" type="ORF">SAMN05443428_11444</name>
</gene>
<keyword evidence="7 10" id="KW-1133">Transmembrane helix</keyword>
<comment type="function">
    <text evidence="10">Involved in protein export. Participates in an early event of protein translocation.</text>
</comment>
<keyword evidence="5 10" id="KW-0812">Transmembrane</keyword>
<organism evidence="11 12">
    <name type="scientific">Caloramator quimbayensis</name>
    <dbReference type="NCBI Taxonomy" id="1147123"/>
    <lineage>
        <taxon>Bacteria</taxon>
        <taxon>Bacillati</taxon>
        <taxon>Bacillota</taxon>
        <taxon>Clostridia</taxon>
        <taxon>Eubacteriales</taxon>
        <taxon>Clostridiaceae</taxon>
        <taxon>Caloramator</taxon>
    </lineage>
</organism>
<dbReference type="InterPro" id="IPR004692">
    <property type="entry name" value="SecG"/>
</dbReference>
<dbReference type="PANTHER" id="PTHR34182:SF1">
    <property type="entry name" value="PROTEIN-EXPORT MEMBRANE PROTEIN SECG"/>
    <property type="match status" value="1"/>
</dbReference>
<dbReference type="GO" id="GO:0005886">
    <property type="term" value="C:plasma membrane"/>
    <property type="evidence" value="ECO:0007669"/>
    <property type="project" value="UniProtKB-SubCell"/>
</dbReference>
<feature type="transmembrane region" description="Helical" evidence="10">
    <location>
        <begin position="57"/>
        <end position="76"/>
    </location>
</feature>
<dbReference type="RefSeq" id="WP_078696968.1">
    <property type="nucleotide sequence ID" value="NZ_FUYH01000014.1"/>
</dbReference>
<dbReference type="OrthoDB" id="1708246at2"/>
<evidence type="ECO:0000256" key="7">
    <source>
        <dbReference type="ARBA" id="ARBA00022989"/>
    </source>
</evidence>
<dbReference type="GO" id="GO:0043952">
    <property type="term" value="P:protein transport by the Sec complex"/>
    <property type="evidence" value="ECO:0007669"/>
    <property type="project" value="TreeGrafter"/>
</dbReference>
<dbReference type="GO" id="GO:0009306">
    <property type="term" value="P:protein secretion"/>
    <property type="evidence" value="ECO:0007669"/>
    <property type="project" value="UniProtKB-UniRule"/>
</dbReference>
<sequence length="78" mass="8563">MKTAFIIFHILICLAIILVVLLQPAKVQGLSSAIAGGAETFFGKNKARTYEGKLSKLTTVLMVLFVLTSMFLVYLLNK</sequence>
<dbReference type="GO" id="GO:0015450">
    <property type="term" value="F:protein-transporting ATPase activity"/>
    <property type="evidence" value="ECO:0007669"/>
    <property type="project" value="UniProtKB-UniRule"/>
</dbReference>
<evidence type="ECO:0000256" key="9">
    <source>
        <dbReference type="ARBA" id="ARBA00023136"/>
    </source>
</evidence>
<name>A0A1T4XVP9_9CLOT</name>
<evidence type="ECO:0000256" key="10">
    <source>
        <dbReference type="RuleBase" id="RU365087"/>
    </source>
</evidence>
<comment type="subcellular location">
    <subcellularLocation>
        <location evidence="1 10">Cell membrane</location>
        <topology evidence="1 10">Multi-pass membrane protein</topology>
    </subcellularLocation>
</comment>
<evidence type="ECO:0000256" key="2">
    <source>
        <dbReference type="ARBA" id="ARBA00008445"/>
    </source>
</evidence>
<dbReference type="Pfam" id="PF03840">
    <property type="entry name" value="SecG"/>
    <property type="match status" value="1"/>
</dbReference>
<accession>A0A1T4XVP9</accession>
<keyword evidence="12" id="KW-1185">Reference proteome</keyword>
<evidence type="ECO:0000256" key="1">
    <source>
        <dbReference type="ARBA" id="ARBA00004651"/>
    </source>
</evidence>
<reference evidence="12" key="1">
    <citation type="submission" date="2017-02" db="EMBL/GenBank/DDBJ databases">
        <authorList>
            <person name="Varghese N."/>
            <person name="Submissions S."/>
        </authorList>
    </citation>
    <scope>NUCLEOTIDE SEQUENCE [LARGE SCALE GENOMIC DNA]</scope>
    <source>
        <strain evidence="12">USBA 833</strain>
    </source>
</reference>
<comment type="similarity">
    <text evidence="2 10">Belongs to the SecG family.</text>
</comment>
<dbReference type="STRING" id="1147123.SAMN05443428_11444"/>
<dbReference type="AlphaFoldDB" id="A0A1T4XVP9"/>
<dbReference type="Proteomes" id="UP000190105">
    <property type="component" value="Unassembled WGS sequence"/>
</dbReference>
<dbReference type="NCBIfam" id="TIGR00810">
    <property type="entry name" value="secG"/>
    <property type="match status" value="1"/>
</dbReference>
<keyword evidence="9 10" id="KW-0472">Membrane</keyword>
<proteinExistence type="inferred from homology"/>
<keyword evidence="3 10" id="KW-0813">Transport</keyword>
<evidence type="ECO:0000256" key="6">
    <source>
        <dbReference type="ARBA" id="ARBA00022927"/>
    </source>
</evidence>
<comment type="caution">
    <text evidence="10">Lacks conserved residue(s) required for the propagation of feature annotation.</text>
</comment>
<dbReference type="GO" id="GO:0065002">
    <property type="term" value="P:intracellular protein transmembrane transport"/>
    <property type="evidence" value="ECO:0007669"/>
    <property type="project" value="TreeGrafter"/>
</dbReference>
<evidence type="ECO:0000256" key="8">
    <source>
        <dbReference type="ARBA" id="ARBA00023010"/>
    </source>
</evidence>
<evidence type="ECO:0000313" key="12">
    <source>
        <dbReference type="Proteomes" id="UP000190105"/>
    </source>
</evidence>
<dbReference type="EMBL" id="FUYH01000014">
    <property type="protein sequence ID" value="SKA93607.1"/>
    <property type="molecule type" value="Genomic_DNA"/>
</dbReference>
<protein>
    <recommendedName>
        <fullName evidence="10">Protein-export membrane protein SecG</fullName>
    </recommendedName>
</protein>
<keyword evidence="8 10" id="KW-0811">Translocation</keyword>
<evidence type="ECO:0000256" key="4">
    <source>
        <dbReference type="ARBA" id="ARBA00022475"/>
    </source>
</evidence>